<accession>A0A3B0S488</accession>
<keyword evidence="1" id="KW-1133">Transmembrane helix</keyword>
<reference evidence="2" key="1">
    <citation type="submission" date="2018-06" db="EMBL/GenBank/DDBJ databases">
        <authorList>
            <person name="Zhirakovskaya E."/>
        </authorList>
    </citation>
    <scope>NUCLEOTIDE SEQUENCE</scope>
</reference>
<feature type="transmembrane region" description="Helical" evidence="1">
    <location>
        <begin position="15"/>
        <end position="32"/>
    </location>
</feature>
<proteinExistence type="predicted"/>
<evidence type="ECO:0000256" key="1">
    <source>
        <dbReference type="SAM" id="Phobius"/>
    </source>
</evidence>
<sequence>MTEQSSQNHKTKRPWLLVVAGVIIGVAGMYWLNRPEVPLPVSQADFIEFSLEMPGDILAMTHGFTGSIKRVPENITSLENSSISNMIGFVARIRDKDGELAGLASELEIFPDDSGPRPGMTWKTHWTITTPEGSLLIYETEAVPLAHIPAFASVIAGNDWTGSIFADVSSGPHPTGRGVIVGGTGIYAGARGTFIERVELRQLTTDGEMVGTMYLQIYLDHDQKEAEE</sequence>
<name>A0A3B0S488_9ZZZZ</name>
<gene>
    <name evidence="2" type="ORF">MNBD_ALPHA01-1531</name>
</gene>
<organism evidence="2">
    <name type="scientific">hydrothermal vent metagenome</name>
    <dbReference type="NCBI Taxonomy" id="652676"/>
    <lineage>
        <taxon>unclassified sequences</taxon>
        <taxon>metagenomes</taxon>
        <taxon>ecological metagenomes</taxon>
    </lineage>
</organism>
<dbReference type="EMBL" id="UOEJ01000108">
    <property type="protein sequence ID" value="VAV99059.1"/>
    <property type="molecule type" value="Genomic_DNA"/>
</dbReference>
<protein>
    <submittedName>
        <fullName evidence="2">Uncharacterized protein</fullName>
    </submittedName>
</protein>
<keyword evidence="1" id="KW-0812">Transmembrane</keyword>
<keyword evidence="1" id="KW-0472">Membrane</keyword>
<dbReference type="AlphaFoldDB" id="A0A3B0S488"/>
<evidence type="ECO:0000313" key="2">
    <source>
        <dbReference type="EMBL" id="VAV99059.1"/>
    </source>
</evidence>